<proteinExistence type="predicted"/>
<accession>A0A4Y2CBP9</accession>
<evidence type="ECO:0000313" key="2">
    <source>
        <dbReference type="Proteomes" id="UP000499080"/>
    </source>
</evidence>
<protein>
    <submittedName>
        <fullName evidence="1">Uncharacterized protein</fullName>
    </submittedName>
</protein>
<dbReference type="Proteomes" id="UP000499080">
    <property type="component" value="Unassembled WGS sequence"/>
</dbReference>
<dbReference type="EMBL" id="BGPR01000165">
    <property type="protein sequence ID" value="GBM01157.1"/>
    <property type="molecule type" value="Genomic_DNA"/>
</dbReference>
<sequence length="109" mass="11959">MQDGALPQISSQKYVSSASTFVICGLLDPQTLIYVTFVAFETSDSNCDICFLDSSVALINPSLFCGPTLYLEAPVTNFTIRSTAGVCEGKFNKVFSVHWHIVLYHPRSS</sequence>
<name>A0A4Y2CBP9_ARAVE</name>
<gene>
    <name evidence="1" type="ORF">AVEN_27254_1</name>
</gene>
<keyword evidence="2" id="KW-1185">Reference proteome</keyword>
<dbReference type="AlphaFoldDB" id="A0A4Y2CBP9"/>
<comment type="caution">
    <text evidence="1">The sequence shown here is derived from an EMBL/GenBank/DDBJ whole genome shotgun (WGS) entry which is preliminary data.</text>
</comment>
<evidence type="ECO:0000313" key="1">
    <source>
        <dbReference type="EMBL" id="GBM01157.1"/>
    </source>
</evidence>
<reference evidence="1 2" key="1">
    <citation type="journal article" date="2019" name="Sci. Rep.">
        <title>Orb-weaving spider Araneus ventricosus genome elucidates the spidroin gene catalogue.</title>
        <authorList>
            <person name="Kono N."/>
            <person name="Nakamura H."/>
            <person name="Ohtoshi R."/>
            <person name="Moran D.A.P."/>
            <person name="Shinohara A."/>
            <person name="Yoshida Y."/>
            <person name="Fujiwara M."/>
            <person name="Mori M."/>
            <person name="Tomita M."/>
            <person name="Arakawa K."/>
        </authorList>
    </citation>
    <scope>NUCLEOTIDE SEQUENCE [LARGE SCALE GENOMIC DNA]</scope>
</reference>
<organism evidence="1 2">
    <name type="scientific">Araneus ventricosus</name>
    <name type="common">Orbweaver spider</name>
    <name type="synonym">Epeira ventricosa</name>
    <dbReference type="NCBI Taxonomy" id="182803"/>
    <lineage>
        <taxon>Eukaryota</taxon>
        <taxon>Metazoa</taxon>
        <taxon>Ecdysozoa</taxon>
        <taxon>Arthropoda</taxon>
        <taxon>Chelicerata</taxon>
        <taxon>Arachnida</taxon>
        <taxon>Araneae</taxon>
        <taxon>Araneomorphae</taxon>
        <taxon>Entelegynae</taxon>
        <taxon>Araneoidea</taxon>
        <taxon>Araneidae</taxon>
        <taxon>Araneus</taxon>
    </lineage>
</organism>